<evidence type="ECO:0000256" key="3">
    <source>
        <dbReference type="ARBA" id="ARBA00022691"/>
    </source>
</evidence>
<keyword evidence="3" id="KW-0949">S-adenosyl-L-methionine</keyword>
<dbReference type="InterPro" id="IPR001077">
    <property type="entry name" value="COMT_C"/>
</dbReference>
<dbReference type="GO" id="GO:0008171">
    <property type="term" value="F:O-methyltransferase activity"/>
    <property type="evidence" value="ECO:0007669"/>
    <property type="project" value="InterPro"/>
</dbReference>
<evidence type="ECO:0000313" key="7">
    <source>
        <dbReference type="EMBL" id="KAJ5728210.1"/>
    </source>
</evidence>
<dbReference type="PANTHER" id="PTHR43712:SF1">
    <property type="entry name" value="HYPOTHETICAL O-METHYLTRANSFERASE (EUROFUNG)-RELATED"/>
    <property type="match status" value="1"/>
</dbReference>
<dbReference type="Gene3D" id="1.10.10.10">
    <property type="entry name" value="Winged helix-like DNA-binding domain superfamily/Winged helix DNA-binding domain"/>
    <property type="match status" value="1"/>
</dbReference>
<evidence type="ECO:0000313" key="8">
    <source>
        <dbReference type="Proteomes" id="UP001215712"/>
    </source>
</evidence>
<organism evidence="7 8">
    <name type="scientific">Penicillium malachiteum</name>
    <dbReference type="NCBI Taxonomy" id="1324776"/>
    <lineage>
        <taxon>Eukaryota</taxon>
        <taxon>Fungi</taxon>
        <taxon>Dikarya</taxon>
        <taxon>Ascomycota</taxon>
        <taxon>Pezizomycotina</taxon>
        <taxon>Eurotiomycetes</taxon>
        <taxon>Eurotiomycetidae</taxon>
        <taxon>Eurotiales</taxon>
        <taxon>Aspergillaceae</taxon>
        <taxon>Penicillium</taxon>
    </lineage>
</organism>
<sequence>MMNGSEENSSSVLAELTALAGSLQGSDLNEDVRLKALAVTRSLLSALQSPFERIMQDVVMNPPTLMAIRMGVQLEIFTQISQNPEGIALQDIAEKTGSSPILVGQILRLLCAAGYVKQHDAQTFKPSPLTVVMAGSMAEATTRACFDIGNLCTTKAPEFFRKNNNQLPSSVKDTPFQLGLNTELRYFEWLGENPDLARDFQQWMTLKQNATPSWLDWFDIQNHLVEDFSTKTSDVLFVDVGGGEGQYIQGFKGKFADIPGRLVLQDLPQVISVIESAPTGVELASHDFFTAQPIKGARAYFMHWILHDWPDEQCRAILRHIVDAMEPGYSKLIIHETIIPDTNCDLPSACMSVMMMIQVAGFERSEKQWRELLESVGLSKVVFHQPPISGEGIIEAMR</sequence>
<keyword evidence="8" id="KW-1185">Reference proteome</keyword>
<dbReference type="Proteomes" id="UP001215712">
    <property type="component" value="Unassembled WGS sequence"/>
</dbReference>
<dbReference type="InterPro" id="IPR012967">
    <property type="entry name" value="COMT_dimerisation"/>
</dbReference>
<evidence type="ECO:0000256" key="4">
    <source>
        <dbReference type="PIRSR" id="PIRSR005739-1"/>
    </source>
</evidence>
<feature type="domain" description="O-methyltransferase C-terminal" evidence="5">
    <location>
        <begin position="236"/>
        <end position="378"/>
    </location>
</feature>
<dbReference type="InterPro" id="IPR029063">
    <property type="entry name" value="SAM-dependent_MTases_sf"/>
</dbReference>
<dbReference type="PANTHER" id="PTHR43712">
    <property type="entry name" value="PUTATIVE (AFU_ORTHOLOGUE AFUA_4G14580)-RELATED"/>
    <property type="match status" value="1"/>
</dbReference>
<dbReference type="Pfam" id="PF08100">
    <property type="entry name" value="Dimerisation"/>
    <property type="match status" value="1"/>
</dbReference>
<reference evidence="7" key="2">
    <citation type="submission" date="2023-01" db="EMBL/GenBank/DDBJ databases">
        <authorList>
            <person name="Petersen C."/>
        </authorList>
    </citation>
    <scope>NUCLEOTIDE SEQUENCE</scope>
    <source>
        <strain evidence="7">IBT 17514</strain>
    </source>
</reference>
<feature type="domain" description="O-methyltransferase dimerisation" evidence="6">
    <location>
        <begin position="66"/>
        <end position="129"/>
    </location>
</feature>
<proteinExistence type="predicted"/>
<evidence type="ECO:0000256" key="2">
    <source>
        <dbReference type="ARBA" id="ARBA00022679"/>
    </source>
</evidence>
<dbReference type="InterPro" id="IPR036390">
    <property type="entry name" value="WH_DNA-bd_sf"/>
</dbReference>
<dbReference type="SUPFAM" id="SSF53335">
    <property type="entry name" value="S-adenosyl-L-methionine-dependent methyltransferases"/>
    <property type="match status" value="1"/>
</dbReference>
<reference evidence="7" key="1">
    <citation type="journal article" date="2023" name="IMA Fungus">
        <title>Comparative genomic study of the Penicillium genus elucidates a diverse pangenome and 15 lateral gene transfer events.</title>
        <authorList>
            <person name="Petersen C."/>
            <person name="Sorensen T."/>
            <person name="Nielsen M.R."/>
            <person name="Sondergaard T.E."/>
            <person name="Sorensen J.L."/>
            <person name="Fitzpatrick D.A."/>
            <person name="Frisvad J.C."/>
            <person name="Nielsen K.L."/>
        </authorList>
    </citation>
    <scope>NUCLEOTIDE SEQUENCE</scope>
    <source>
        <strain evidence="7">IBT 17514</strain>
    </source>
</reference>
<name>A0AAD6HPB2_9EURO</name>
<dbReference type="AlphaFoldDB" id="A0AAD6HPB2"/>
<dbReference type="Pfam" id="PF00891">
    <property type="entry name" value="Methyltransf_2"/>
    <property type="match status" value="1"/>
</dbReference>
<dbReference type="PROSITE" id="PS51683">
    <property type="entry name" value="SAM_OMT_II"/>
    <property type="match status" value="1"/>
</dbReference>
<dbReference type="GO" id="GO:0032259">
    <property type="term" value="P:methylation"/>
    <property type="evidence" value="ECO:0007669"/>
    <property type="project" value="UniProtKB-KW"/>
</dbReference>
<keyword evidence="1" id="KW-0489">Methyltransferase</keyword>
<evidence type="ECO:0000259" key="6">
    <source>
        <dbReference type="Pfam" id="PF08100"/>
    </source>
</evidence>
<gene>
    <name evidence="7" type="ORF">N7493_004540</name>
</gene>
<dbReference type="EMBL" id="JAQJAN010000005">
    <property type="protein sequence ID" value="KAJ5728210.1"/>
    <property type="molecule type" value="Genomic_DNA"/>
</dbReference>
<comment type="caution">
    <text evidence="7">The sequence shown here is derived from an EMBL/GenBank/DDBJ whole genome shotgun (WGS) entry which is preliminary data.</text>
</comment>
<dbReference type="SUPFAM" id="SSF46785">
    <property type="entry name" value="Winged helix' DNA-binding domain"/>
    <property type="match status" value="1"/>
</dbReference>
<dbReference type="InterPro" id="IPR036388">
    <property type="entry name" value="WH-like_DNA-bd_sf"/>
</dbReference>
<feature type="active site" description="Proton acceptor" evidence="4">
    <location>
        <position position="307"/>
    </location>
</feature>
<dbReference type="Gene3D" id="3.40.50.150">
    <property type="entry name" value="Vaccinia Virus protein VP39"/>
    <property type="match status" value="1"/>
</dbReference>
<dbReference type="PIRSF" id="PIRSF005739">
    <property type="entry name" value="O-mtase"/>
    <property type="match status" value="1"/>
</dbReference>
<evidence type="ECO:0000256" key="1">
    <source>
        <dbReference type="ARBA" id="ARBA00022603"/>
    </source>
</evidence>
<dbReference type="GO" id="GO:0044550">
    <property type="term" value="P:secondary metabolite biosynthetic process"/>
    <property type="evidence" value="ECO:0007669"/>
    <property type="project" value="UniProtKB-ARBA"/>
</dbReference>
<keyword evidence="2" id="KW-0808">Transferase</keyword>
<dbReference type="InterPro" id="IPR016461">
    <property type="entry name" value="COMT-like"/>
</dbReference>
<accession>A0AAD6HPB2</accession>
<evidence type="ECO:0000259" key="5">
    <source>
        <dbReference type="Pfam" id="PF00891"/>
    </source>
</evidence>
<protein>
    <submittedName>
        <fullName evidence="7">O-methyltransferase family 2</fullName>
    </submittedName>
</protein>